<sequence length="113" mass="12974">MSELTELKCEACNIDAPLVSAEEMPVLLKDIPQWRKVTRDGIDQLEREFTFRNFKLAWAFANQVAELAEQEDHHPAILLEWGKVTVTWWSHKIKGLHKNDFICAAKTDGIAPE</sequence>
<dbReference type="EMBL" id="MUFC01000009">
    <property type="protein sequence ID" value="OOE87999.1"/>
    <property type="molecule type" value="Genomic_DNA"/>
</dbReference>
<dbReference type="EC" id="4.2.1.96" evidence="4"/>
<reference evidence="6" key="1">
    <citation type="submission" date="2017-01" db="EMBL/GenBank/DDBJ databases">
        <title>Draft genome of the species Salinivibrio sharmensis.</title>
        <authorList>
            <person name="Lopez-Hermoso C."/>
            <person name="De La Haba R."/>
            <person name="Sanchez-Porro C."/>
            <person name="Ventosa A."/>
        </authorList>
    </citation>
    <scope>NUCLEOTIDE SEQUENCE [LARGE SCALE GENOMIC DNA]</scope>
    <source>
        <strain evidence="6">CBH463</strain>
    </source>
</reference>
<dbReference type="InterPro" id="IPR001533">
    <property type="entry name" value="Pterin_deHydtase"/>
</dbReference>
<dbReference type="NCBIfam" id="NF002016">
    <property type="entry name" value="PRK00823.1-1"/>
    <property type="match status" value="1"/>
</dbReference>
<keyword evidence="3 4" id="KW-0456">Lyase</keyword>
<evidence type="ECO:0000256" key="4">
    <source>
        <dbReference type="HAMAP-Rule" id="MF_00434"/>
    </source>
</evidence>
<proteinExistence type="inferred from homology"/>
<evidence type="ECO:0000256" key="2">
    <source>
        <dbReference type="ARBA" id="ARBA00006472"/>
    </source>
</evidence>
<name>A0ABX3KFX5_9GAMM</name>
<dbReference type="PANTHER" id="PTHR42805">
    <property type="entry name" value="PTERIN-4-ALPHA-CARBINOLAMINE DEHYDRATASE-RELATED"/>
    <property type="match status" value="1"/>
</dbReference>
<dbReference type="InterPro" id="IPR050376">
    <property type="entry name" value="Pterin-4-alpha-carb_dehyd"/>
</dbReference>
<protein>
    <recommendedName>
        <fullName evidence="4">Putative pterin-4-alpha-carbinolamine dehydratase</fullName>
        <shortName evidence="4">PHS</shortName>
        <ecNumber evidence="4">4.2.1.96</ecNumber>
    </recommendedName>
    <alternativeName>
        <fullName evidence="4">4-alpha-hydroxy-tetrahydropterin dehydratase</fullName>
    </alternativeName>
    <alternativeName>
        <fullName evidence="4">Pterin carbinolamine dehydratase</fullName>
        <shortName evidence="4">PCD</shortName>
    </alternativeName>
</protein>
<dbReference type="PANTHER" id="PTHR42805:SF1">
    <property type="entry name" value="PTERIN-4-ALPHA-CARBINOLAMINE DEHYDRATASE-RELATED"/>
    <property type="match status" value="1"/>
</dbReference>
<dbReference type="HAMAP" id="MF_00434">
    <property type="entry name" value="Pterin_4_alpha"/>
    <property type="match status" value="1"/>
</dbReference>
<dbReference type="Pfam" id="PF01329">
    <property type="entry name" value="Pterin_4a"/>
    <property type="match status" value="1"/>
</dbReference>
<gene>
    <name evidence="5" type="ORF">BZG74_09945</name>
</gene>
<dbReference type="SUPFAM" id="SSF55248">
    <property type="entry name" value="PCD-like"/>
    <property type="match status" value="1"/>
</dbReference>
<organism evidence="5 6">
    <name type="scientific">Salinivibrio sharmensis</name>
    <dbReference type="NCBI Taxonomy" id="390883"/>
    <lineage>
        <taxon>Bacteria</taxon>
        <taxon>Pseudomonadati</taxon>
        <taxon>Pseudomonadota</taxon>
        <taxon>Gammaproteobacteria</taxon>
        <taxon>Vibrionales</taxon>
        <taxon>Vibrionaceae</taxon>
        <taxon>Salinivibrio</taxon>
    </lineage>
</organism>
<dbReference type="InterPro" id="IPR036428">
    <property type="entry name" value="PCD_sf"/>
</dbReference>
<comment type="similarity">
    <text evidence="2 4">Belongs to the pterin-4-alpha-carbinolamine dehydratase family.</text>
</comment>
<dbReference type="CDD" id="cd00913">
    <property type="entry name" value="PCD_DCoH_subfamily_a"/>
    <property type="match status" value="1"/>
</dbReference>
<evidence type="ECO:0000313" key="5">
    <source>
        <dbReference type="EMBL" id="OOE87999.1"/>
    </source>
</evidence>
<evidence type="ECO:0000256" key="3">
    <source>
        <dbReference type="ARBA" id="ARBA00023239"/>
    </source>
</evidence>
<dbReference type="RefSeq" id="WP_077772451.1">
    <property type="nucleotide sequence ID" value="NZ_MUFC01000009.1"/>
</dbReference>
<evidence type="ECO:0000313" key="6">
    <source>
        <dbReference type="Proteomes" id="UP000188627"/>
    </source>
</evidence>
<accession>A0ABX3KFX5</accession>
<keyword evidence="6" id="KW-1185">Reference proteome</keyword>
<dbReference type="Proteomes" id="UP000188627">
    <property type="component" value="Unassembled WGS sequence"/>
</dbReference>
<comment type="caution">
    <text evidence="5">The sequence shown here is derived from an EMBL/GenBank/DDBJ whole genome shotgun (WGS) entry which is preliminary data.</text>
</comment>
<comment type="catalytic activity">
    <reaction evidence="1 4">
        <text>(4aS,6R)-4a-hydroxy-L-erythro-5,6,7,8-tetrahydrobiopterin = (6R)-L-erythro-6,7-dihydrobiopterin + H2O</text>
        <dbReference type="Rhea" id="RHEA:11920"/>
        <dbReference type="ChEBI" id="CHEBI:15377"/>
        <dbReference type="ChEBI" id="CHEBI:15642"/>
        <dbReference type="ChEBI" id="CHEBI:43120"/>
        <dbReference type="EC" id="4.2.1.96"/>
    </reaction>
</comment>
<evidence type="ECO:0000256" key="1">
    <source>
        <dbReference type="ARBA" id="ARBA00001554"/>
    </source>
</evidence>
<dbReference type="Gene3D" id="3.30.1360.20">
    <property type="entry name" value="Transcriptional coactivator/pterin dehydratase"/>
    <property type="match status" value="1"/>
</dbReference>